<dbReference type="NCBIfam" id="NF004684">
    <property type="entry name" value="PRK06027.1"/>
    <property type="match status" value="1"/>
</dbReference>
<dbReference type="PIRSF" id="PIRSF036480">
    <property type="entry name" value="FormyFH4_hydr"/>
    <property type="match status" value="1"/>
</dbReference>
<comment type="function">
    <text evidence="3">Catalyzes the hydrolysis of 10-formyltetrahydrofolate (formyl-FH4) to formate and tetrahydrofolate (FH4).</text>
</comment>
<dbReference type="GO" id="GO:0006189">
    <property type="term" value="P:'de novo' IMP biosynthetic process"/>
    <property type="evidence" value="ECO:0007669"/>
    <property type="project" value="UniProtKB-UniRule"/>
</dbReference>
<dbReference type="Pfam" id="PF00551">
    <property type="entry name" value="Formyl_trans_N"/>
    <property type="match status" value="1"/>
</dbReference>
<dbReference type="CDD" id="cd04875">
    <property type="entry name" value="ACT_F4HF-DF"/>
    <property type="match status" value="1"/>
</dbReference>
<protein>
    <recommendedName>
        <fullName evidence="3 4">Formyltetrahydrofolate deformylase</fullName>
        <ecNumber evidence="3 4">3.5.1.10</ecNumber>
    </recommendedName>
    <alternativeName>
        <fullName evidence="3">Formyl-FH(4) hydrolase</fullName>
    </alternativeName>
</protein>
<dbReference type="OrthoDB" id="9806170at2"/>
<dbReference type="PANTHER" id="PTHR42706:SF1">
    <property type="entry name" value="FORMYLTETRAHYDROFOLATE DEFORMYLASE 2, MITOCHONDRIAL"/>
    <property type="match status" value="1"/>
</dbReference>
<keyword evidence="3" id="KW-0658">Purine biosynthesis</keyword>
<keyword evidence="7" id="KW-1185">Reference proteome</keyword>
<evidence type="ECO:0000256" key="1">
    <source>
        <dbReference type="ARBA" id="ARBA00022563"/>
    </source>
</evidence>
<comment type="caution">
    <text evidence="6">The sequence shown here is derived from an EMBL/GenBank/DDBJ whole genome shotgun (WGS) entry which is preliminary data.</text>
</comment>
<keyword evidence="1 3" id="KW-0554">One-carbon metabolism</keyword>
<dbReference type="UniPathway" id="UPA00074">
    <property type="reaction ID" value="UER00170"/>
</dbReference>
<organism evidence="6 7">
    <name type="scientific">Zavarzinia compransoris</name>
    <dbReference type="NCBI Taxonomy" id="1264899"/>
    <lineage>
        <taxon>Bacteria</taxon>
        <taxon>Pseudomonadati</taxon>
        <taxon>Pseudomonadota</taxon>
        <taxon>Alphaproteobacteria</taxon>
        <taxon>Rhodospirillales</taxon>
        <taxon>Zavarziniaceae</taxon>
        <taxon>Zavarzinia</taxon>
    </lineage>
</organism>
<comment type="pathway">
    <text evidence="3">Purine metabolism; IMP biosynthesis via de novo pathway; formate from 10-formyl-5,6,7,8-tetrahydrofolate: step 1/1.</text>
</comment>
<dbReference type="GO" id="GO:0008864">
    <property type="term" value="F:formyltetrahydrofolate deformylase activity"/>
    <property type="evidence" value="ECO:0007669"/>
    <property type="project" value="UniProtKB-UniRule"/>
</dbReference>
<name>A0A317E9R4_9PROT</name>
<evidence type="ECO:0000313" key="6">
    <source>
        <dbReference type="EMBL" id="PWR23441.1"/>
    </source>
</evidence>
<accession>A0A317E9R4</accession>
<dbReference type="PANTHER" id="PTHR42706">
    <property type="entry name" value="FORMYLTETRAHYDROFOLATE DEFORMYLASE"/>
    <property type="match status" value="1"/>
</dbReference>
<dbReference type="InterPro" id="IPR004810">
    <property type="entry name" value="PurU"/>
</dbReference>
<dbReference type="Proteomes" id="UP000246077">
    <property type="component" value="Unassembled WGS sequence"/>
</dbReference>
<reference evidence="7" key="1">
    <citation type="submission" date="2018-05" db="EMBL/GenBank/DDBJ databases">
        <title>Zavarzinia sp. HR-AS.</title>
        <authorList>
            <person name="Lee Y."/>
            <person name="Jeon C.O."/>
        </authorList>
    </citation>
    <scope>NUCLEOTIDE SEQUENCE [LARGE SCALE GENOMIC DNA]</scope>
    <source>
        <strain evidence="7">DSM 1231</strain>
    </source>
</reference>
<dbReference type="SUPFAM" id="SSF53328">
    <property type="entry name" value="Formyltransferase"/>
    <property type="match status" value="1"/>
</dbReference>
<dbReference type="PROSITE" id="PS51671">
    <property type="entry name" value="ACT"/>
    <property type="match status" value="1"/>
</dbReference>
<dbReference type="InterPro" id="IPR044074">
    <property type="entry name" value="PurU_ACT"/>
</dbReference>
<dbReference type="Gene3D" id="3.30.70.260">
    <property type="match status" value="1"/>
</dbReference>
<dbReference type="RefSeq" id="WP_109919474.1">
    <property type="nucleotide sequence ID" value="NZ_QGLF01000001.1"/>
</dbReference>
<dbReference type="PRINTS" id="PR01575">
    <property type="entry name" value="FFH4HYDRLASE"/>
</dbReference>
<dbReference type="GO" id="GO:0006730">
    <property type="term" value="P:one-carbon metabolic process"/>
    <property type="evidence" value="ECO:0007669"/>
    <property type="project" value="UniProtKB-KW"/>
</dbReference>
<evidence type="ECO:0000313" key="7">
    <source>
        <dbReference type="Proteomes" id="UP000246077"/>
    </source>
</evidence>
<comment type="catalytic activity">
    <reaction evidence="3">
        <text>(6R)-10-formyltetrahydrofolate + H2O = (6S)-5,6,7,8-tetrahydrofolate + formate + H(+)</text>
        <dbReference type="Rhea" id="RHEA:19833"/>
        <dbReference type="ChEBI" id="CHEBI:15377"/>
        <dbReference type="ChEBI" id="CHEBI:15378"/>
        <dbReference type="ChEBI" id="CHEBI:15740"/>
        <dbReference type="ChEBI" id="CHEBI:57453"/>
        <dbReference type="ChEBI" id="CHEBI:195366"/>
        <dbReference type="EC" id="3.5.1.10"/>
    </reaction>
</comment>
<dbReference type="EC" id="3.5.1.10" evidence="3 4"/>
<dbReference type="EMBL" id="QGLF01000001">
    <property type="protein sequence ID" value="PWR23441.1"/>
    <property type="molecule type" value="Genomic_DNA"/>
</dbReference>
<dbReference type="InterPro" id="IPR036477">
    <property type="entry name" value="Formyl_transf_N_sf"/>
</dbReference>
<evidence type="ECO:0000256" key="4">
    <source>
        <dbReference type="NCBIfam" id="TIGR00655"/>
    </source>
</evidence>
<dbReference type="InterPro" id="IPR002912">
    <property type="entry name" value="ACT_dom"/>
</dbReference>
<dbReference type="NCBIfam" id="TIGR00655">
    <property type="entry name" value="PurU"/>
    <property type="match status" value="1"/>
</dbReference>
<dbReference type="CDD" id="cd08648">
    <property type="entry name" value="FMT_core_Formyl-FH4-Hydrolase_C"/>
    <property type="match status" value="1"/>
</dbReference>
<dbReference type="InterPro" id="IPR045865">
    <property type="entry name" value="ACT-like_dom_sf"/>
</dbReference>
<proteinExistence type="inferred from homology"/>
<keyword evidence="2 3" id="KW-0378">Hydrolase</keyword>
<dbReference type="InterPro" id="IPR002376">
    <property type="entry name" value="Formyl_transf_N"/>
</dbReference>
<evidence type="ECO:0000259" key="5">
    <source>
        <dbReference type="PROSITE" id="PS51671"/>
    </source>
</evidence>
<comment type="similarity">
    <text evidence="3">Belongs to the PurU family.</text>
</comment>
<dbReference type="HAMAP" id="MF_01927">
    <property type="entry name" value="PurU"/>
    <property type="match status" value="1"/>
</dbReference>
<dbReference type="Gene3D" id="3.40.50.170">
    <property type="entry name" value="Formyl transferase, N-terminal domain"/>
    <property type="match status" value="1"/>
</dbReference>
<dbReference type="Pfam" id="PF01842">
    <property type="entry name" value="ACT"/>
    <property type="match status" value="1"/>
</dbReference>
<dbReference type="SUPFAM" id="SSF55021">
    <property type="entry name" value="ACT-like"/>
    <property type="match status" value="1"/>
</dbReference>
<sequence length="286" mass="31788">MSNAAILTLSCPDRPGIVARVSTYLFEAGANILEAHQFDDTETGRFFMRVVFEAVAEGSSVGLIRDGFAAIAEHFAMDWTIRAKSEKRKVMLLVSKSDHCLADILYRWRSGDIVMDIAAIASNHPRETYQHLDFDGIPFHHLPVTKATKLEQEAAVWALVKESGAELVVLARYMQVLSDGLAAKLVGRCINIHHSFLPGFKGAKPYHQAHERGVKLIGATAHYVTSDLDEGPIIEQDVERISHQDSAEDLVAKGRDIERRVLARAIAAHLEDRVLLNGRKTVVFRQ</sequence>
<gene>
    <name evidence="3 6" type="primary">purU</name>
    <name evidence="6" type="ORF">DKG75_02400</name>
</gene>
<evidence type="ECO:0000256" key="3">
    <source>
        <dbReference type="HAMAP-Rule" id="MF_01927"/>
    </source>
</evidence>
<dbReference type="InterPro" id="IPR041729">
    <property type="entry name" value="Formyl-FH4-Hydrolase_C"/>
</dbReference>
<feature type="active site" evidence="3">
    <location>
        <position position="229"/>
    </location>
</feature>
<evidence type="ECO:0000256" key="2">
    <source>
        <dbReference type="ARBA" id="ARBA00022801"/>
    </source>
</evidence>
<dbReference type="AlphaFoldDB" id="A0A317E9R4"/>
<feature type="domain" description="ACT" evidence="5">
    <location>
        <begin position="6"/>
        <end position="86"/>
    </location>
</feature>